<evidence type="ECO:0000313" key="6">
    <source>
        <dbReference type="EMBL" id="OPX48878.1"/>
    </source>
</evidence>
<dbReference type="InterPro" id="IPR050477">
    <property type="entry name" value="GrpII_AminoAcid_Decarb"/>
</dbReference>
<reference evidence="6 7" key="1">
    <citation type="submission" date="2016-02" db="EMBL/GenBank/DDBJ databases">
        <title>Genome sequence of Clostridium thermobutyricum DSM 4928.</title>
        <authorList>
            <person name="Poehlein A."/>
            <person name="Daniel R."/>
        </authorList>
    </citation>
    <scope>NUCLEOTIDE SEQUENCE [LARGE SCALE GENOMIC DNA]</scope>
    <source>
        <strain evidence="6 7">DSM 4928</strain>
    </source>
</reference>
<dbReference type="GO" id="GO:0033983">
    <property type="term" value="F:diaminobutyrate decarboxylase activity"/>
    <property type="evidence" value="ECO:0007669"/>
    <property type="project" value="UniProtKB-EC"/>
</dbReference>
<gene>
    <name evidence="6" type="primary">ddc_1</name>
    <name evidence="6" type="ORF">CLTHE_09910</name>
</gene>
<dbReference type="EMBL" id="LTAY01000027">
    <property type="protein sequence ID" value="OPX48878.1"/>
    <property type="molecule type" value="Genomic_DNA"/>
</dbReference>
<protein>
    <submittedName>
        <fullName evidence="6">L-2,4-diaminobutyrate decarboxylase</fullName>
        <ecNumber evidence="6">4.1.1.86</ecNumber>
    </submittedName>
</protein>
<evidence type="ECO:0000313" key="7">
    <source>
        <dbReference type="Proteomes" id="UP000191448"/>
    </source>
</evidence>
<dbReference type="InterPro" id="IPR002129">
    <property type="entry name" value="PyrdxlP-dep_de-COase"/>
</dbReference>
<comment type="caution">
    <text evidence="6">The sequence shown here is derived from an EMBL/GenBank/DDBJ whole genome shotgun (WGS) entry which is preliminary data.</text>
</comment>
<organism evidence="6 7">
    <name type="scientific">Clostridium thermobutyricum DSM 4928</name>
    <dbReference type="NCBI Taxonomy" id="1121339"/>
    <lineage>
        <taxon>Bacteria</taxon>
        <taxon>Bacillati</taxon>
        <taxon>Bacillota</taxon>
        <taxon>Clostridia</taxon>
        <taxon>Eubacteriales</taxon>
        <taxon>Clostridiaceae</taxon>
        <taxon>Clostridium</taxon>
    </lineage>
</organism>
<dbReference type="Proteomes" id="UP000191448">
    <property type="component" value="Unassembled WGS sequence"/>
</dbReference>
<dbReference type="Pfam" id="PF00282">
    <property type="entry name" value="Pyridoxal_deC"/>
    <property type="match status" value="1"/>
</dbReference>
<evidence type="ECO:0000256" key="4">
    <source>
        <dbReference type="PIRSR" id="PIRSR602129-50"/>
    </source>
</evidence>
<accession>A0A1V4SWK0</accession>
<dbReference type="OrthoDB" id="9803665at2"/>
<keyword evidence="3 6" id="KW-0456">Lyase</keyword>
<keyword evidence="2 4" id="KW-0663">Pyridoxal phosphate</keyword>
<dbReference type="RefSeq" id="WP_080022275.1">
    <property type="nucleotide sequence ID" value="NZ_LTAY01000027.1"/>
</dbReference>
<dbReference type="PROSITE" id="PS00392">
    <property type="entry name" value="DDC_GAD_HDC_YDC"/>
    <property type="match status" value="1"/>
</dbReference>
<comment type="cofactor">
    <cofactor evidence="1 4">
        <name>pyridoxal 5'-phosphate</name>
        <dbReference type="ChEBI" id="CHEBI:597326"/>
    </cofactor>
</comment>
<feature type="modified residue" description="N6-(pyridoxal phosphate)lysine" evidence="4">
    <location>
        <position position="392"/>
    </location>
</feature>
<evidence type="ECO:0000256" key="2">
    <source>
        <dbReference type="ARBA" id="ARBA00022898"/>
    </source>
</evidence>
<dbReference type="InterPro" id="IPR049373">
    <property type="entry name" value="TyrDC_C"/>
</dbReference>
<dbReference type="PANTHER" id="PTHR42735">
    <property type="match status" value="1"/>
</dbReference>
<evidence type="ECO:0000256" key="3">
    <source>
        <dbReference type="ARBA" id="ARBA00023239"/>
    </source>
</evidence>
<dbReference type="PANTHER" id="PTHR42735:SF4">
    <property type="entry name" value="PYRIDOXAL PHOSPHATE-DEPENDENT DECARBOXYLASE FAMILY PROTEIN"/>
    <property type="match status" value="1"/>
</dbReference>
<dbReference type="GO" id="GO:0004058">
    <property type="term" value="F:aromatic-L-amino-acid decarboxylase activity"/>
    <property type="evidence" value="ECO:0007669"/>
    <property type="project" value="UniProtKB-ARBA"/>
</dbReference>
<name>A0A1V4SWK0_9CLOT</name>
<proteinExistence type="predicted"/>
<dbReference type="InterPro" id="IPR015424">
    <property type="entry name" value="PyrdxlP-dep_Trfase"/>
</dbReference>
<dbReference type="Pfam" id="PF21391">
    <property type="entry name" value="tyr_de_CO2_C"/>
    <property type="match status" value="1"/>
</dbReference>
<dbReference type="InterPro" id="IPR015421">
    <property type="entry name" value="PyrdxlP-dep_Trfase_major"/>
</dbReference>
<dbReference type="GO" id="GO:0019752">
    <property type="term" value="P:carboxylic acid metabolic process"/>
    <property type="evidence" value="ECO:0007669"/>
    <property type="project" value="InterPro"/>
</dbReference>
<sequence length="627" mass="71123">MENKKNINVDALFLGPKAENEEFFLKNLTKMFTEHSQWRKNFHPEDGDVITSTRARKESFIDTQCKTEEMLEELSCKLRSNMMPWHSMRYIGHMNTDTLMASLLGYFAAMLYNGNNCAYEGAPATTILEGEVGEDFCRLCGIDSDTGWGHISLDGTTANLESLWYMRNIKSIPFAIKKVAPEIVEEMTEWELLNLSVKDTLDLLEKVPDKFDKIKNNSARCDANLITKLGKLLVPKTKHYSWLKAADILGIGGDSLIEVPVDEHFRMDITALKSIIEETTSKNIPILGIVAVVGSTEEGAVDHVDKIIELKEYFRKKGINFYFHIDAAFGSYCRSMFLDEDYNFIPENQLKTKYKEYEVFQNCEAINWPSHDVYKAFEAIKEADSITIDPHKMGYVPYAAGGICIKDKRIKDCISYFANYTFEKGMDIPVLLGAFTLEGSKPGASAASVWAAHKVLPLNISGYGKLIGASIEGANMFYDRINNQKTFKVLDKNITVKTLVDPDFNMINFAFNIEGNTDLKLMNELTHGFYEEASFCTKLFTNEFITSHTILSRDEYGDSPLKFVNTCGIPEEEWKRIGSVSILRATCINPFFSDEKTFNEYNEKISKAIVNDLEIVLKKLNQNNLLN</sequence>
<feature type="domain" description="L-tyrosine decarboxylase C-terminal" evidence="5">
    <location>
        <begin position="473"/>
        <end position="613"/>
    </location>
</feature>
<evidence type="ECO:0000259" key="5">
    <source>
        <dbReference type="Pfam" id="PF21391"/>
    </source>
</evidence>
<evidence type="ECO:0000256" key="1">
    <source>
        <dbReference type="ARBA" id="ARBA00001933"/>
    </source>
</evidence>
<dbReference type="EC" id="4.1.1.86" evidence="6"/>
<dbReference type="Gene3D" id="3.40.640.10">
    <property type="entry name" value="Type I PLP-dependent aspartate aminotransferase-like (Major domain)"/>
    <property type="match status" value="1"/>
</dbReference>
<dbReference type="AlphaFoldDB" id="A0A1V4SWK0"/>
<dbReference type="SUPFAM" id="SSF53383">
    <property type="entry name" value="PLP-dependent transferases"/>
    <property type="match status" value="1"/>
</dbReference>
<dbReference type="GO" id="GO:0030170">
    <property type="term" value="F:pyridoxal phosphate binding"/>
    <property type="evidence" value="ECO:0007669"/>
    <property type="project" value="InterPro"/>
</dbReference>
<dbReference type="InterPro" id="IPR021115">
    <property type="entry name" value="Pyridoxal-P_BS"/>
</dbReference>